<dbReference type="PANTHER" id="PTHR10807:SF56">
    <property type="entry name" value="MYOTUBULARIN-RELATED PROTEIN 9"/>
    <property type="match status" value="1"/>
</dbReference>
<evidence type="ECO:0000259" key="2">
    <source>
        <dbReference type="PROSITE" id="PS51339"/>
    </source>
</evidence>
<name>A0A4Z2BRT9_9TELE</name>
<comment type="similarity">
    <text evidence="1">Belongs to the protein-tyrosine phosphatase family. Non-receptor class myotubularin subfamily.</text>
</comment>
<dbReference type="GO" id="GO:0019903">
    <property type="term" value="F:protein phosphatase binding"/>
    <property type="evidence" value="ECO:0007669"/>
    <property type="project" value="TreeGrafter"/>
</dbReference>
<keyword evidence="4" id="KW-1185">Reference proteome</keyword>
<dbReference type="GO" id="GO:0046856">
    <property type="term" value="P:phosphatidylinositol dephosphorylation"/>
    <property type="evidence" value="ECO:0007669"/>
    <property type="project" value="TreeGrafter"/>
</dbReference>
<protein>
    <recommendedName>
        <fullName evidence="2">Myotubularin phosphatase domain-containing protein</fullName>
    </recommendedName>
</protein>
<sequence>MKVKVSLPEKTVSLWSWVNRPQELQRLTNPLYEANGLVIWPSVAPQSLLLWEGVFLRWNRSSQCLDEAYDEMVHIIEYNKELQNKVNSLRRQLAQLETQDPLLQSP</sequence>
<dbReference type="InterPro" id="IPR030564">
    <property type="entry name" value="Myotubularin"/>
</dbReference>
<evidence type="ECO:0000256" key="1">
    <source>
        <dbReference type="ARBA" id="ARBA00007471"/>
    </source>
</evidence>
<dbReference type="PANTHER" id="PTHR10807">
    <property type="entry name" value="MYOTUBULARIN-RELATED"/>
    <property type="match status" value="1"/>
</dbReference>
<accession>A0A4Z2BRT9</accession>
<dbReference type="InterPro" id="IPR010569">
    <property type="entry name" value="Myotubularin-like_Pase_dom"/>
</dbReference>
<reference evidence="3 4" key="1">
    <citation type="submission" date="2019-04" db="EMBL/GenBank/DDBJ databases">
        <title>The sequence and de novo assembly of Takifugu bimaculatus genome using PacBio and Hi-C technologies.</title>
        <authorList>
            <person name="Xu P."/>
            <person name="Liu B."/>
            <person name="Zhou Z."/>
        </authorList>
    </citation>
    <scope>NUCLEOTIDE SEQUENCE [LARGE SCALE GENOMIC DNA]</scope>
    <source>
        <strain evidence="3">TB-2018</strain>
        <tissue evidence="3">Muscle</tissue>
    </source>
</reference>
<gene>
    <name evidence="3" type="ORF">fugu_017754</name>
</gene>
<feature type="domain" description="Myotubularin phosphatase" evidence="2">
    <location>
        <begin position="1"/>
        <end position="55"/>
    </location>
</feature>
<comment type="caution">
    <text evidence="3">The sequence shown here is derived from an EMBL/GenBank/DDBJ whole genome shotgun (WGS) entry which is preliminary data.</text>
</comment>
<dbReference type="GO" id="GO:0010507">
    <property type="term" value="P:negative regulation of autophagy"/>
    <property type="evidence" value="ECO:0007669"/>
    <property type="project" value="TreeGrafter"/>
</dbReference>
<dbReference type="AlphaFoldDB" id="A0A4Z2BRT9"/>
<organism evidence="3 4">
    <name type="scientific">Takifugu bimaculatus</name>
    <dbReference type="NCBI Taxonomy" id="433685"/>
    <lineage>
        <taxon>Eukaryota</taxon>
        <taxon>Metazoa</taxon>
        <taxon>Chordata</taxon>
        <taxon>Craniata</taxon>
        <taxon>Vertebrata</taxon>
        <taxon>Euteleostomi</taxon>
        <taxon>Actinopterygii</taxon>
        <taxon>Neopterygii</taxon>
        <taxon>Teleostei</taxon>
        <taxon>Neoteleostei</taxon>
        <taxon>Acanthomorphata</taxon>
        <taxon>Eupercaria</taxon>
        <taxon>Tetraodontiformes</taxon>
        <taxon>Tetradontoidea</taxon>
        <taxon>Tetraodontidae</taxon>
        <taxon>Takifugu</taxon>
    </lineage>
</organism>
<evidence type="ECO:0000313" key="3">
    <source>
        <dbReference type="EMBL" id="TNM94995.1"/>
    </source>
</evidence>
<dbReference type="EMBL" id="SWLE01000011">
    <property type="protein sequence ID" value="TNM94995.1"/>
    <property type="molecule type" value="Genomic_DNA"/>
</dbReference>
<evidence type="ECO:0000313" key="4">
    <source>
        <dbReference type="Proteomes" id="UP000516260"/>
    </source>
</evidence>
<dbReference type="SUPFAM" id="SSF52799">
    <property type="entry name" value="(Phosphotyrosine protein) phosphatases II"/>
    <property type="match status" value="1"/>
</dbReference>
<dbReference type="InterPro" id="IPR029021">
    <property type="entry name" value="Prot-tyrosine_phosphatase-like"/>
</dbReference>
<dbReference type="Proteomes" id="UP000516260">
    <property type="component" value="Chromosome 19"/>
</dbReference>
<dbReference type="GO" id="GO:0005737">
    <property type="term" value="C:cytoplasm"/>
    <property type="evidence" value="ECO:0007669"/>
    <property type="project" value="TreeGrafter"/>
</dbReference>
<proteinExistence type="inferred from homology"/>
<dbReference type="PROSITE" id="PS51339">
    <property type="entry name" value="PPASE_MYOTUBULARIN"/>
    <property type="match status" value="1"/>
</dbReference>